<dbReference type="SUPFAM" id="SSF103506">
    <property type="entry name" value="Mitochondrial carrier"/>
    <property type="match status" value="2"/>
</dbReference>
<evidence type="ECO:0000256" key="11">
    <source>
        <dbReference type="PROSITE-ProRule" id="PRU00285"/>
    </source>
</evidence>
<dbReference type="CDD" id="cd06526">
    <property type="entry name" value="metazoan_ACD"/>
    <property type="match status" value="1"/>
</dbReference>
<dbReference type="InterPro" id="IPR001436">
    <property type="entry name" value="Alpha-crystallin/sHSP_animal"/>
</dbReference>
<dbReference type="GO" id="GO:1990542">
    <property type="term" value="P:mitochondrial transmembrane transport"/>
    <property type="evidence" value="ECO:0007669"/>
    <property type="project" value="InterPro"/>
</dbReference>
<evidence type="ECO:0000259" key="15">
    <source>
        <dbReference type="PROSITE" id="PS01031"/>
    </source>
</evidence>
<dbReference type="InterPro" id="IPR018108">
    <property type="entry name" value="MCP_transmembrane"/>
</dbReference>
<keyword evidence="13" id="KW-0175">Coiled coil</keyword>
<evidence type="ECO:0000256" key="1">
    <source>
        <dbReference type="ARBA" id="ARBA00004448"/>
    </source>
</evidence>
<comment type="similarity">
    <text evidence="2">Belongs to the mitochondrial carrier (TC 2.A.29) family.</text>
</comment>
<keyword evidence="17" id="KW-1185">Reference proteome</keyword>
<gene>
    <name evidence="16" type="ORF">M5D96_012523</name>
</gene>
<dbReference type="PANTHER" id="PTHR45760:SF2">
    <property type="entry name" value="FI19922P1-RELATED"/>
    <property type="match status" value="1"/>
</dbReference>
<reference evidence="16" key="1">
    <citation type="journal article" date="2023" name="Genome Biol. Evol.">
        <title>Long-read-based Genome Assembly of Drosophila gunungcola Reveals Fewer Chemosensory Genes in Flower-breeding Species.</title>
        <authorList>
            <person name="Negi A."/>
            <person name="Liao B.Y."/>
            <person name="Yeh S.D."/>
        </authorList>
    </citation>
    <scope>NUCLEOTIDE SEQUENCE</scope>
    <source>
        <strain evidence="16">Sukarami</strain>
    </source>
</reference>
<evidence type="ECO:0000256" key="10">
    <source>
        <dbReference type="PROSITE-ProRule" id="PRU00282"/>
    </source>
</evidence>
<feature type="compositionally biased region" description="Low complexity" evidence="14">
    <location>
        <begin position="515"/>
        <end position="528"/>
    </location>
</feature>
<evidence type="ECO:0000256" key="3">
    <source>
        <dbReference type="ARBA" id="ARBA00022448"/>
    </source>
</evidence>
<dbReference type="InterPro" id="IPR008978">
    <property type="entry name" value="HSP20-like_chaperone"/>
</dbReference>
<keyword evidence="3" id="KW-0813">Transport</keyword>
<evidence type="ECO:0000313" key="17">
    <source>
        <dbReference type="Proteomes" id="UP001059596"/>
    </source>
</evidence>
<feature type="repeat" description="Solcar" evidence="10">
    <location>
        <begin position="852"/>
        <end position="976"/>
    </location>
</feature>
<comment type="similarity">
    <text evidence="11 12">Belongs to the small heat shock protein (HSP20) family.</text>
</comment>
<keyword evidence="8" id="KW-0496">Mitochondrion</keyword>
<dbReference type="InterPro" id="IPR023395">
    <property type="entry name" value="MCP_dom_sf"/>
</dbReference>
<evidence type="ECO:0000256" key="14">
    <source>
        <dbReference type="SAM" id="MobiDB-lite"/>
    </source>
</evidence>
<proteinExistence type="inferred from homology"/>
<feature type="repeat" description="Solcar" evidence="10">
    <location>
        <begin position="368"/>
        <end position="448"/>
    </location>
</feature>
<dbReference type="InterPro" id="IPR002068">
    <property type="entry name" value="A-crystallin/Hsp20_dom"/>
</dbReference>
<keyword evidence="9 10" id="KW-0472">Membrane</keyword>
<dbReference type="GO" id="GO:0005743">
    <property type="term" value="C:mitochondrial inner membrane"/>
    <property type="evidence" value="ECO:0007669"/>
    <property type="project" value="UniProtKB-SubCell"/>
</dbReference>
<evidence type="ECO:0000256" key="12">
    <source>
        <dbReference type="RuleBase" id="RU003616"/>
    </source>
</evidence>
<dbReference type="GO" id="GO:0009408">
    <property type="term" value="P:response to heat"/>
    <property type="evidence" value="ECO:0007669"/>
    <property type="project" value="UniProtKB-ARBA"/>
</dbReference>
<dbReference type="PRINTS" id="PR00299">
    <property type="entry name" value="ACRYSTALLIN"/>
</dbReference>
<dbReference type="Gene3D" id="1.50.40.10">
    <property type="entry name" value="Mitochondrial carrier domain"/>
    <property type="match status" value="4"/>
</dbReference>
<evidence type="ECO:0000256" key="13">
    <source>
        <dbReference type="SAM" id="Coils"/>
    </source>
</evidence>
<dbReference type="EMBL" id="JAMKOV010000061">
    <property type="protein sequence ID" value="KAI8034700.1"/>
    <property type="molecule type" value="Genomic_DNA"/>
</dbReference>
<dbReference type="Proteomes" id="UP001059596">
    <property type="component" value="Unassembled WGS sequence"/>
</dbReference>
<keyword evidence="7" id="KW-1133">Transmembrane helix</keyword>
<evidence type="ECO:0000256" key="2">
    <source>
        <dbReference type="ARBA" id="ARBA00006375"/>
    </source>
</evidence>
<name>A0A9Q0BK91_9MUSC</name>
<dbReference type="SUPFAM" id="SSF49764">
    <property type="entry name" value="HSP20-like chaperones"/>
    <property type="match status" value="1"/>
</dbReference>
<organism evidence="16 17">
    <name type="scientific">Drosophila gunungcola</name>
    <name type="common">fruit fly</name>
    <dbReference type="NCBI Taxonomy" id="103775"/>
    <lineage>
        <taxon>Eukaryota</taxon>
        <taxon>Metazoa</taxon>
        <taxon>Ecdysozoa</taxon>
        <taxon>Arthropoda</taxon>
        <taxon>Hexapoda</taxon>
        <taxon>Insecta</taxon>
        <taxon>Pterygota</taxon>
        <taxon>Neoptera</taxon>
        <taxon>Endopterygota</taxon>
        <taxon>Diptera</taxon>
        <taxon>Brachycera</taxon>
        <taxon>Muscomorpha</taxon>
        <taxon>Ephydroidea</taxon>
        <taxon>Drosophilidae</taxon>
        <taxon>Drosophila</taxon>
        <taxon>Sophophora</taxon>
    </lineage>
</organism>
<feature type="repeat" description="Solcar" evidence="10">
    <location>
        <begin position="454"/>
        <end position="573"/>
    </location>
</feature>
<dbReference type="InterPro" id="IPR045315">
    <property type="entry name" value="Mtm1-like"/>
</dbReference>
<protein>
    <recommendedName>
        <fullName evidence="15">SHSP domain-containing protein</fullName>
    </recommendedName>
</protein>
<evidence type="ECO:0000256" key="9">
    <source>
        <dbReference type="ARBA" id="ARBA00023136"/>
    </source>
</evidence>
<evidence type="ECO:0000313" key="16">
    <source>
        <dbReference type="EMBL" id="KAI8034700.1"/>
    </source>
</evidence>
<feature type="region of interest" description="Disordered" evidence="14">
    <location>
        <begin position="497"/>
        <end position="530"/>
    </location>
</feature>
<evidence type="ECO:0000256" key="6">
    <source>
        <dbReference type="ARBA" id="ARBA00022792"/>
    </source>
</evidence>
<comment type="caution">
    <text evidence="16">The sequence shown here is derived from an EMBL/GenBank/DDBJ whole genome shotgun (WGS) entry which is preliminary data.</text>
</comment>
<dbReference type="Gene3D" id="2.60.40.790">
    <property type="match status" value="1"/>
</dbReference>
<dbReference type="PROSITE" id="PS50920">
    <property type="entry name" value="SOLCAR"/>
    <property type="match status" value="5"/>
</dbReference>
<keyword evidence="5" id="KW-0677">Repeat</keyword>
<feature type="domain" description="SHSP" evidence="15">
    <location>
        <begin position="76"/>
        <end position="183"/>
    </location>
</feature>
<evidence type="ECO:0000256" key="5">
    <source>
        <dbReference type="ARBA" id="ARBA00022737"/>
    </source>
</evidence>
<feature type="repeat" description="Solcar" evidence="10">
    <location>
        <begin position="628"/>
        <end position="742"/>
    </location>
</feature>
<evidence type="ECO:0000256" key="4">
    <source>
        <dbReference type="ARBA" id="ARBA00022692"/>
    </source>
</evidence>
<dbReference type="Pfam" id="PF00153">
    <property type="entry name" value="Mito_carr"/>
    <property type="match status" value="7"/>
</dbReference>
<dbReference type="Pfam" id="PF00011">
    <property type="entry name" value="HSP20"/>
    <property type="match status" value="1"/>
</dbReference>
<keyword evidence="6" id="KW-0999">Mitochondrion inner membrane</keyword>
<feature type="coiled-coil region" evidence="13">
    <location>
        <begin position="27"/>
        <end position="54"/>
    </location>
</feature>
<dbReference type="AlphaFoldDB" id="A0A9Q0BK91"/>
<sequence>MAEANKRNIPIKLGDFSVIDTEFSNIRERFDSEMRKMEEEMAKFRHELMNREANFFESTSSTTNSALPSRIPKQQNYVSDISSPLIQDEGDNKVLKLRFDVSQYAPEEIVVKTVDQKLLVHAKHEEKSDTKSVYREYNREFLLPKGVNPESIRSSLSKDGVLTVDAPLPALTAGETLIPIAHNEFIKIKMPVQLESQNANGGDGEEEEGRLEYKEVDPLRLSTLILKADPRYRIKPMQQVVSALIGGLITTFVVTPLEVVKTRVQTQHAVRQRPTISKLCYVFHNGLMTHVCRSSDICIPKPGRDPRDLRPLRGAMNSLSHIYMVSGKLDESGAEDQVPGADGGDPLDLATRGWNLSATAQAPAAVPLPYYVPMVSGICSRTIVVTAITPIEMMQSEYMTYSELWRVLRSLVRQHGLLGLWRGWPPTVLRDAPFSGTYWAAYEAMKRAFGVSEPTFLFSFFTGAVSGAMATFVTMPFDLITTHTQMELGQDVLYEEMGAGPGSGAPEEKAGRPGSGSRTPPGGPSKPSMFSRLNHIYRQRGLRGLYVGVVPRMLRVVPACAIMISTFEYSKSFFFHYNLDLQEAATAPAMAKREWESCAHLAAACAAVAATPSQSQSKATMTDPRFRIRPLQQVASACTGAMVTACFMTPLDVIKTRLQAQQQALLSKKCFLYCNGLMDHICPCGPDTPNPAVAKPAPRFSGTIISRAEGVGSLWSGLSPTLISALPSTIIYFVAYEQFKARFTDLHYKYMQRPDSSANGRDIPLPIPFLVPLLAGVSARILAVTCLIRTKMQSQRMTHAEMFGTIRQVVQSQGILGLWRGLPPTILRDVPFSGIYWTCYEYLKSAFGVVEPTFSFSFAAGAISGSVAAMITTPFDVVKTHEQIEFGEKFIFSGRPNHQVHTPCTSSIDNGSVCITADNPQPPGKQVATKSVAVRLASIYRLGGVPAIFSGLGPRLFKVAPACAIMISSFEYGKSFFYHYNIDQHNRSIQASAS</sequence>
<accession>A0A9Q0BK91</accession>
<evidence type="ECO:0000256" key="8">
    <source>
        <dbReference type="ARBA" id="ARBA00023128"/>
    </source>
</evidence>
<feature type="repeat" description="Solcar" evidence="10">
    <location>
        <begin position="767"/>
        <end position="846"/>
    </location>
</feature>
<comment type="subcellular location">
    <subcellularLocation>
        <location evidence="1">Mitochondrion inner membrane</location>
        <topology evidence="1">Multi-pass membrane protein</topology>
    </subcellularLocation>
</comment>
<dbReference type="PROSITE" id="PS01031">
    <property type="entry name" value="SHSP"/>
    <property type="match status" value="1"/>
</dbReference>
<keyword evidence="4 10" id="KW-0812">Transmembrane</keyword>
<dbReference type="PANTHER" id="PTHR45760">
    <property type="entry name" value="FI19922P1-RELATED"/>
    <property type="match status" value="1"/>
</dbReference>
<evidence type="ECO:0000256" key="7">
    <source>
        <dbReference type="ARBA" id="ARBA00022989"/>
    </source>
</evidence>